<evidence type="ECO:0000256" key="2">
    <source>
        <dbReference type="ARBA" id="ARBA00005782"/>
    </source>
</evidence>
<reference evidence="8" key="1">
    <citation type="submission" date="2023-09" db="UniProtKB">
        <authorList>
            <consortium name="Ensembl"/>
        </authorList>
    </citation>
    <scope>IDENTIFICATION</scope>
</reference>
<dbReference type="SUPFAM" id="SSF47266">
    <property type="entry name" value="4-helical cytokines"/>
    <property type="match status" value="1"/>
</dbReference>
<dbReference type="GO" id="GO:0008283">
    <property type="term" value="P:cell population proliferation"/>
    <property type="evidence" value="ECO:0007669"/>
    <property type="project" value="InterPro"/>
</dbReference>
<dbReference type="InterPro" id="IPR003978">
    <property type="entry name" value="Thrombopoietin"/>
</dbReference>
<evidence type="ECO:0008006" key="9">
    <source>
        <dbReference type="Google" id="ProtNLM"/>
    </source>
</evidence>
<dbReference type="PRINTS" id="PR01485">
    <property type="entry name" value="THROMBOPTN"/>
</dbReference>
<keyword evidence="5 7" id="KW-0732">Signal</keyword>
<dbReference type="AlphaFoldDB" id="A0A3B4ZB94"/>
<evidence type="ECO:0000256" key="6">
    <source>
        <dbReference type="ARBA" id="ARBA00023157"/>
    </source>
</evidence>
<dbReference type="GeneTree" id="ENSGT01020000230768"/>
<evidence type="ECO:0000256" key="7">
    <source>
        <dbReference type="SAM" id="SignalP"/>
    </source>
</evidence>
<dbReference type="PANTHER" id="PTHR10560">
    <property type="entry name" value="THROMBOPOIETIN"/>
    <property type="match status" value="1"/>
</dbReference>
<sequence>MAARQSFPLYAPPGLLLLLIGVISTHLPEVHARPIDFWCKNDSRRKIMGMMAEKADCVGSDELPSPVQLPCVGLHLAEWTNKTLQQKRTEVLGALRVFSDGVKSVKSQVKLQCHTSWLERLEHSINNHLDDLTPSPSAVENCSPQTSLNEVLTQYRKLLAGKLEQLAKDLQDTDCREEHRTGSSQGS</sequence>
<dbReference type="PANTHER" id="PTHR10560:SF0">
    <property type="entry name" value="THROMBOPOIETIN"/>
    <property type="match status" value="1"/>
</dbReference>
<dbReference type="STRING" id="144197.ENSSPAP00000005830"/>
<dbReference type="Ensembl" id="ENSSPAT00000005947.1">
    <property type="protein sequence ID" value="ENSSPAP00000005830.1"/>
    <property type="gene ID" value="ENSSPAG00000004507.1"/>
</dbReference>
<keyword evidence="3" id="KW-0964">Secreted</keyword>
<keyword evidence="4" id="KW-0372">Hormone</keyword>
<evidence type="ECO:0000313" key="8">
    <source>
        <dbReference type="Ensembl" id="ENSSPAP00000005830.1"/>
    </source>
</evidence>
<name>A0A3B4ZB94_9TELE</name>
<dbReference type="GO" id="GO:0005125">
    <property type="term" value="F:cytokine activity"/>
    <property type="evidence" value="ECO:0007669"/>
    <property type="project" value="InterPro"/>
</dbReference>
<evidence type="ECO:0000256" key="4">
    <source>
        <dbReference type="ARBA" id="ARBA00022702"/>
    </source>
</evidence>
<dbReference type="Pfam" id="PF00758">
    <property type="entry name" value="EPO_TPO"/>
    <property type="match status" value="1"/>
</dbReference>
<keyword evidence="6" id="KW-1015">Disulfide bond</keyword>
<evidence type="ECO:0000256" key="1">
    <source>
        <dbReference type="ARBA" id="ARBA00004613"/>
    </source>
</evidence>
<protein>
    <recommendedName>
        <fullName evidence="9">Thrombopoietin</fullName>
    </recommendedName>
</protein>
<evidence type="ECO:0000256" key="3">
    <source>
        <dbReference type="ARBA" id="ARBA00022525"/>
    </source>
</evidence>
<evidence type="ECO:0000256" key="5">
    <source>
        <dbReference type="ARBA" id="ARBA00022729"/>
    </source>
</evidence>
<proteinExistence type="inferred from homology"/>
<feature type="signal peptide" evidence="7">
    <location>
        <begin position="1"/>
        <end position="32"/>
    </location>
</feature>
<accession>A0A3B4ZB94</accession>
<dbReference type="InterPro" id="IPR009079">
    <property type="entry name" value="4_helix_cytokine-like_core"/>
</dbReference>
<dbReference type="GO" id="GO:0005576">
    <property type="term" value="C:extracellular region"/>
    <property type="evidence" value="ECO:0007669"/>
    <property type="project" value="UniProtKB-SubCell"/>
</dbReference>
<dbReference type="Gene3D" id="1.20.1250.10">
    <property type="match status" value="1"/>
</dbReference>
<dbReference type="GO" id="GO:0005179">
    <property type="term" value="F:hormone activity"/>
    <property type="evidence" value="ECO:0007669"/>
    <property type="project" value="UniProtKB-KW"/>
</dbReference>
<organism evidence="8">
    <name type="scientific">Stegastes partitus</name>
    <name type="common">bicolor damselfish</name>
    <dbReference type="NCBI Taxonomy" id="144197"/>
    <lineage>
        <taxon>Eukaryota</taxon>
        <taxon>Metazoa</taxon>
        <taxon>Chordata</taxon>
        <taxon>Craniata</taxon>
        <taxon>Vertebrata</taxon>
        <taxon>Euteleostomi</taxon>
        <taxon>Actinopterygii</taxon>
        <taxon>Neopterygii</taxon>
        <taxon>Teleostei</taxon>
        <taxon>Neoteleostei</taxon>
        <taxon>Acanthomorphata</taxon>
        <taxon>Ovalentaria</taxon>
        <taxon>Pomacentridae</taxon>
        <taxon>Stegastes</taxon>
    </lineage>
</organism>
<feature type="chain" id="PRO_5017373034" description="Thrombopoietin" evidence="7">
    <location>
        <begin position="33"/>
        <end position="187"/>
    </location>
</feature>
<comment type="similarity">
    <text evidence="2">Belongs to the EPO/TPO family.</text>
</comment>
<dbReference type="InterPro" id="IPR001323">
    <property type="entry name" value="EPO_TPO"/>
</dbReference>
<comment type="subcellular location">
    <subcellularLocation>
        <location evidence="1">Secreted</location>
    </subcellularLocation>
</comment>